<dbReference type="PANTHER" id="PTHR30097">
    <property type="entry name" value="CATION EFFLUX SYSTEM PROTEIN CUSB"/>
    <property type="match status" value="1"/>
</dbReference>
<comment type="caution">
    <text evidence="2">The sequence shown here is derived from an EMBL/GenBank/DDBJ whole genome shotgun (WGS) entry which is preliminary data.</text>
</comment>
<accession>A0A5B1CL24</accession>
<dbReference type="GO" id="GO:0030313">
    <property type="term" value="C:cell envelope"/>
    <property type="evidence" value="ECO:0007669"/>
    <property type="project" value="TreeGrafter"/>
</dbReference>
<dbReference type="OrthoDB" id="259511at2"/>
<dbReference type="PANTHER" id="PTHR30097:SF4">
    <property type="entry name" value="SLR6042 PROTEIN"/>
    <property type="match status" value="1"/>
</dbReference>
<evidence type="ECO:0000313" key="3">
    <source>
        <dbReference type="Proteomes" id="UP000322699"/>
    </source>
</evidence>
<dbReference type="Gene3D" id="2.40.50.100">
    <property type="match status" value="1"/>
</dbReference>
<gene>
    <name evidence="2" type="ORF">LF1_44580</name>
</gene>
<reference evidence="2 3" key="1">
    <citation type="submission" date="2019-08" db="EMBL/GenBank/DDBJ databases">
        <title>Deep-cultivation of Planctomycetes and their phenomic and genomic characterization uncovers novel biology.</title>
        <authorList>
            <person name="Wiegand S."/>
            <person name="Jogler M."/>
            <person name="Boedeker C."/>
            <person name="Pinto D."/>
            <person name="Vollmers J."/>
            <person name="Rivas-Marin E."/>
            <person name="Kohn T."/>
            <person name="Peeters S.H."/>
            <person name="Heuer A."/>
            <person name="Rast P."/>
            <person name="Oberbeckmann S."/>
            <person name="Bunk B."/>
            <person name="Jeske O."/>
            <person name="Meyerdierks A."/>
            <person name="Storesund J.E."/>
            <person name="Kallscheuer N."/>
            <person name="Luecker S."/>
            <person name="Lage O.M."/>
            <person name="Pohl T."/>
            <person name="Merkel B.J."/>
            <person name="Hornburger P."/>
            <person name="Mueller R.-W."/>
            <person name="Bruemmer F."/>
            <person name="Labrenz M."/>
            <person name="Spormann A.M."/>
            <person name="Op Den Camp H."/>
            <person name="Overmann J."/>
            <person name="Amann R."/>
            <person name="Jetten M.S.M."/>
            <person name="Mascher T."/>
            <person name="Medema M.H."/>
            <person name="Devos D.P."/>
            <person name="Kaster A.-K."/>
            <person name="Ovreas L."/>
            <person name="Rohde M."/>
            <person name="Galperin M.Y."/>
            <person name="Jogler C."/>
        </authorList>
    </citation>
    <scope>NUCLEOTIDE SEQUENCE [LARGE SCALE GENOMIC DNA]</scope>
    <source>
        <strain evidence="2 3">LF1</strain>
    </source>
</reference>
<dbReference type="SUPFAM" id="SSF111369">
    <property type="entry name" value="HlyD-like secretion proteins"/>
    <property type="match status" value="1"/>
</dbReference>
<dbReference type="AlphaFoldDB" id="A0A5B1CL24"/>
<organism evidence="2 3">
    <name type="scientific">Rubripirellula obstinata</name>
    <dbReference type="NCBI Taxonomy" id="406547"/>
    <lineage>
        <taxon>Bacteria</taxon>
        <taxon>Pseudomonadati</taxon>
        <taxon>Planctomycetota</taxon>
        <taxon>Planctomycetia</taxon>
        <taxon>Pirellulales</taxon>
        <taxon>Pirellulaceae</taxon>
        <taxon>Rubripirellula</taxon>
    </lineage>
</organism>
<dbReference type="Gene3D" id="1.10.287.470">
    <property type="entry name" value="Helix hairpin bin"/>
    <property type="match status" value="1"/>
</dbReference>
<keyword evidence="1" id="KW-0813">Transport</keyword>
<proteinExistence type="predicted"/>
<dbReference type="GO" id="GO:0060003">
    <property type="term" value="P:copper ion export"/>
    <property type="evidence" value="ECO:0007669"/>
    <property type="project" value="TreeGrafter"/>
</dbReference>
<dbReference type="InterPro" id="IPR051909">
    <property type="entry name" value="MFP_Cation_Efflux"/>
</dbReference>
<keyword evidence="3" id="KW-1185">Reference proteome</keyword>
<name>A0A5B1CL24_9BACT</name>
<protein>
    <submittedName>
        <fullName evidence="2">Putative efflux pump membrane fusion protein</fullName>
    </submittedName>
</protein>
<dbReference type="Gene3D" id="2.40.30.170">
    <property type="match status" value="1"/>
</dbReference>
<evidence type="ECO:0000256" key="1">
    <source>
        <dbReference type="ARBA" id="ARBA00022448"/>
    </source>
</evidence>
<dbReference type="Proteomes" id="UP000322699">
    <property type="component" value="Unassembled WGS sequence"/>
</dbReference>
<evidence type="ECO:0000313" key="2">
    <source>
        <dbReference type="EMBL" id="KAA1261897.1"/>
    </source>
</evidence>
<sequence>MLIENLETGVLALVSTPAFKTSLLSSNDTPHCFGRINMLKTRKKLPFRQKAGHFRFAGIAIVALAPIVALAADGDTVITIPEAQLSLIQNTLIAAPMAGVVDEVMVTEGDRVTPGQNMVQLNADQVTTELRAAEAASQAAQLEAGNDVDARYAARTLEVRQRELQQNIEANEGFAGAISDTEIEKLKLVVDQSQLAIEQAKHDLQVAAAAAREKSAAAEIVKARLEKHSIKAPIESQVVEIDVQPGQWVEAGKPVVRLISLDPIRAECFVDGRKHGDDLVGRQVEFTMAETVGTSPTQTLVGEVVFVSPEVHPVTGQARLWATLKNPSNKGRAGMRGALTIK</sequence>
<dbReference type="GO" id="GO:0015679">
    <property type="term" value="P:plasma membrane copper ion transport"/>
    <property type="evidence" value="ECO:0007669"/>
    <property type="project" value="TreeGrafter"/>
</dbReference>
<dbReference type="EMBL" id="VRLW01000001">
    <property type="protein sequence ID" value="KAA1261897.1"/>
    <property type="molecule type" value="Genomic_DNA"/>
</dbReference>